<feature type="domain" description="N-acetyltransferase" evidence="3">
    <location>
        <begin position="3"/>
        <end position="153"/>
    </location>
</feature>
<sequence length="153" mass="16920">MSVTLKPVVRDDVVPLAQLRVGADQDSFVAPNVWSLAQLHYETGAHAFGIMDGDDRVGFCQVIDMREHDHREPHDDENSAFLWRMMIADGKQRQGYGKAAIALICDWARDRGLPRLMTSCVETNAAALAFYQSAGFAPTGDMDGKEVILSRPV</sequence>
<dbReference type="RefSeq" id="WP_140194972.1">
    <property type="nucleotide sequence ID" value="NZ_CP065915.1"/>
</dbReference>
<accession>A0A5C5GJE1</accession>
<comment type="caution">
    <text evidence="4">The sequence shown here is derived from an EMBL/GenBank/DDBJ whole genome shotgun (WGS) entry which is preliminary data.</text>
</comment>
<dbReference type="InterPro" id="IPR000182">
    <property type="entry name" value="GNAT_dom"/>
</dbReference>
<evidence type="ECO:0000313" key="4">
    <source>
        <dbReference type="EMBL" id="TNY34019.1"/>
    </source>
</evidence>
<protein>
    <submittedName>
        <fullName evidence="4">GNAT family N-acetyltransferase</fullName>
    </submittedName>
</protein>
<dbReference type="Gene3D" id="3.40.630.30">
    <property type="match status" value="1"/>
</dbReference>
<dbReference type="EMBL" id="VFFF01000001">
    <property type="protein sequence ID" value="TNY34019.1"/>
    <property type="molecule type" value="Genomic_DNA"/>
</dbReference>
<reference evidence="4 5" key="1">
    <citation type="submission" date="2019-06" db="EMBL/GenBank/DDBJ databases">
        <title>Genome of new Rhodobacteraceae sp. SM1903.</title>
        <authorList>
            <person name="Ren X."/>
        </authorList>
    </citation>
    <scope>NUCLEOTIDE SEQUENCE [LARGE SCALE GENOMIC DNA]</scope>
    <source>
        <strain evidence="4 5">SM1903</strain>
    </source>
</reference>
<dbReference type="SUPFAM" id="SSF55729">
    <property type="entry name" value="Acyl-CoA N-acyltransferases (Nat)"/>
    <property type="match status" value="1"/>
</dbReference>
<dbReference type="AlphaFoldDB" id="A0A5C5GJE1"/>
<dbReference type="CDD" id="cd04301">
    <property type="entry name" value="NAT_SF"/>
    <property type="match status" value="1"/>
</dbReference>
<proteinExistence type="predicted"/>
<name>A0A5C5GJE1_9RHOB</name>
<organism evidence="4 5">
    <name type="scientific">Pelagovum pacificum</name>
    <dbReference type="NCBI Taxonomy" id="2588711"/>
    <lineage>
        <taxon>Bacteria</taxon>
        <taxon>Pseudomonadati</taxon>
        <taxon>Pseudomonadota</taxon>
        <taxon>Alphaproteobacteria</taxon>
        <taxon>Rhodobacterales</taxon>
        <taxon>Paracoccaceae</taxon>
        <taxon>Pelagovum</taxon>
    </lineage>
</organism>
<dbReference type="GO" id="GO:0016747">
    <property type="term" value="F:acyltransferase activity, transferring groups other than amino-acyl groups"/>
    <property type="evidence" value="ECO:0007669"/>
    <property type="project" value="InterPro"/>
</dbReference>
<keyword evidence="1 4" id="KW-0808">Transferase</keyword>
<keyword evidence="2" id="KW-0012">Acyltransferase</keyword>
<evidence type="ECO:0000256" key="2">
    <source>
        <dbReference type="ARBA" id="ARBA00023315"/>
    </source>
</evidence>
<evidence type="ECO:0000259" key="3">
    <source>
        <dbReference type="PROSITE" id="PS51186"/>
    </source>
</evidence>
<dbReference type="Pfam" id="PF00583">
    <property type="entry name" value="Acetyltransf_1"/>
    <property type="match status" value="1"/>
</dbReference>
<dbReference type="InterPro" id="IPR016181">
    <property type="entry name" value="Acyl_CoA_acyltransferase"/>
</dbReference>
<dbReference type="PANTHER" id="PTHR43877">
    <property type="entry name" value="AMINOALKYLPHOSPHONATE N-ACETYLTRANSFERASE-RELATED-RELATED"/>
    <property type="match status" value="1"/>
</dbReference>
<dbReference type="PROSITE" id="PS51186">
    <property type="entry name" value="GNAT"/>
    <property type="match status" value="1"/>
</dbReference>
<evidence type="ECO:0000313" key="5">
    <source>
        <dbReference type="Proteomes" id="UP000314011"/>
    </source>
</evidence>
<evidence type="ECO:0000256" key="1">
    <source>
        <dbReference type="ARBA" id="ARBA00022679"/>
    </source>
</evidence>
<keyword evidence="5" id="KW-1185">Reference proteome</keyword>
<gene>
    <name evidence="4" type="ORF">FHY64_12375</name>
</gene>
<dbReference type="Proteomes" id="UP000314011">
    <property type="component" value="Unassembled WGS sequence"/>
</dbReference>
<dbReference type="OrthoDB" id="9127144at2"/>
<dbReference type="InterPro" id="IPR050832">
    <property type="entry name" value="Bact_Acetyltransf"/>
</dbReference>